<accession>A0AAV5FYS1</accession>
<sequence length="77" mass="9433">MRHEYQLCSYRAHHYEQHLCICLSRDPTELPEQVIGLNKFMHLLYLCIFFLCIWISWHRYIQQQQQEGLPTLSTYCN</sequence>
<dbReference type="EMBL" id="BQKI01000098">
    <property type="protein sequence ID" value="GJN39720.1"/>
    <property type="molecule type" value="Genomic_DNA"/>
</dbReference>
<organism evidence="2 3">
    <name type="scientific">Eleusine coracana subsp. coracana</name>
    <dbReference type="NCBI Taxonomy" id="191504"/>
    <lineage>
        <taxon>Eukaryota</taxon>
        <taxon>Viridiplantae</taxon>
        <taxon>Streptophyta</taxon>
        <taxon>Embryophyta</taxon>
        <taxon>Tracheophyta</taxon>
        <taxon>Spermatophyta</taxon>
        <taxon>Magnoliopsida</taxon>
        <taxon>Liliopsida</taxon>
        <taxon>Poales</taxon>
        <taxon>Poaceae</taxon>
        <taxon>PACMAD clade</taxon>
        <taxon>Chloridoideae</taxon>
        <taxon>Cynodonteae</taxon>
        <taxon>Eleusininae</taxon>
        <taxon>Eleusine</taxon>
    </lineage>
</organism>
<gene>
    <name evidence="2" type="primary">gb28856</name>
    <name evidence="2" type="ORF">PR202_gb28856</name>
</gene>
<reference evidence="2" key="2">
    <citation type="submission" date="2021-12" db="EMBL/GenBank/DDBJ databases">
        <title>Resequencing data analysis of finger millet.</title>
        <authorList>
            <person name="Hatakeyama M."/>
            <person name="Aluri S."/>
            <person name="Balachadran M.T."/>
            <person name="Sivarajan S.R."/>
            <person name="Poveda L."/>
            <person name="Shimizu-Inatsugi R."/>
            <person name="Schlapbach R."/>
            <person name="Sreeman S.M."/>
            <person name="Shimizu K.K."/>
        </authorList>
    </citation>
    <scope>NUCLEOTIDE SEQUENCE</scope>
</reference>
<evidence type="ECO:0000313" key="2">
    <source>
        <dbReference type="EMBL" id="GJN39720.1"/>
    </source>
</evidence>
<evidence type="ECO:0000313" key="3">
    <source>
        <dbReference type="Proteomes" id="UP001054889"/>
    </source>
</evidence>
<dbReference type="AlphaFoldDB" id="A0AAV5FYS1"/>
<proteinExistence type="predicted"/>
<keyword evidence="1" id="KW-0472">Membrane</keyword>
<reference evidence="2" key="1">
    <citation type="journal article" date="2018" name="DNA Res.">
        <title>Multiple hybrid de novo genome assembly of finger millet, an orphan allotetraploid crop.</title>
        <authorList>
            <person name="Hatakeyama M."/>
            <person name="Aluri S."/>
            <person name="Balachadran M.T."/>
            <person name="Sivarajan S.R."/>
            <person name="Patrignani A."/>
            <person name="Gruter S."/>
            <person name="Poveda L."/>
            <person name="Shimizu-Inatsugi R."/>
            <person name="Baeten J."/>
            <person name="Francoijs K.J."/>
            <person name="Nataraja K.N."/>
            <person name="Reddy Y.A.N."/>
            <person name="Phadnis S."/>
            <person name="Ravikumar R.L."/>
            <person name="Schlapbach R."/>
            <person name="Sreeman S.M."/>
            <person name="Shimizu K.K."/>
        </authorList>
    </citation>
    <scope>NUCLEOTIDE SEQUENCE</scope>
</reference>
<keyword evidence="3" id="KW-1185">Reference proteome</keyword>
<name>A0AAV5FYS1_ELECO</name>
<protein>
    <submittedName>
        <fullName evidence="2">Uncharacterized protein</fullName>
    </submittedName>
</protein>
<feature type="transmembrane region" description="Helical" evidence="1">
    <location>
        <begin position="40"/>
        <end position="57"/>
    </location>
</feature>
<dbReference type="Proteomes" id="UP001054889">
    <property type="component" value="Unassembled WGS sequence"/>
</dbReference>
<keyword evidence="1" id="KW-0812">Transmembrane</keyword>
<keyword evidence="1" id="KW-1133">Transmembrane helix</keyword>
<evidence type="ECO:0000256" key="1">
    <source>
        <dbReference type="SAM" id="Phobius"/>
    </source>
</evidence>
<comment type="caution">
    <text evidence="2">The sequence shown here is derived from an EMBL/GenBank/DDBJ whole genome shotgun (WGS) entry which is preliminary data.</text>
</comment>